<keyword evidence="2" id="KW-1185">Reference proteome</keyword>
<dbReference type="EMBL" id="VIEB01000602">
    <property type="protein sequence ID" value="TQD85326.1"/>
    <property type="molecule type" value="Genomic_DNA"/>
</dbReference>
<dbReference type="Proteomes" id="UP000315295">
    <property type="component" value="Unassembled WGS sequence"/>
</dbReference>
<comment type="caution">
    <text evidence="1">The sequence shown here is derived from an EMBL/GenBank/DDBJ whole genome shotgun (WGS) entry which is preliminary data.</text>
</comment>
<organism evidence="1 2">
    <name type="scientific">Malus baccata</name>
    <name type="common">Siberian crab apple</name>
    <name type="synonym">Pyrus baccata</name>
    <dbReference type="NCBI Taxonomy" id="106549"/>
    <lineage>
        <taxon>Eukaryota</taxon>
        <taxon>Viridiplantae</taxon>
        <taxon>Streptophyta</taxon>
        <taxon>Embryophyta</taxon>
        <taxon>Tracheophyta</taxon>
        <taxon>Spermatophyta</taxon>
        <taxon>Magnoliopsida</taxon>
        <taxon>eudicotyledons</taxon>
        <taxon>Gunneridae</taxon>
        <taxon>Pentapetalae</taxon>
        <taxon>rosids</taxon>
        <taxon>fabids</taxon>
        <taxon>Rosales</taxon>
        <taxon>Rosaceae</taxon>
        <taxon>Amygdaloideae</taxon>
        <taxon>Maleae</taxon>
        <taxon>Malus</taxon>
    </lineage>
</organism>
<proteinExistence type="predicted"/>
<protein>
    <submittedName>
        <fullName evidence="1">Uncharacterized protein</fullName>
    </submittedName>
</protein>
<accession>A0A540LFT4</accession>
<evidence type="ECO:0000313" key="2">
    <source>
        <dbReference type="Proteomes" id="UP000315295"/>
    </source>
</evidence>
<evidence type="ECO:0000313" key="1">
    <source>
        <dbReference type="EMBL" id="TQD85326.1"/>
    </source>
</evidence>
<name>A0A540LFT4_MALBA</name>
<gene>
    <name evidence="1" type="ORF">C1H46_029125</name>
</gene>
<sequence>MKPSLGFYSPLVLGRRLPRQPHPPHHTASGFVCVELAVKTIVGSSTGWEIEDCDWIHGVDKDVKEDEFPWGLKDSIEGLQEIGDGL</sequence>
<reference evidence="1 2" key="1">
    <citation type="journal article" date="2019" name="G3 (Bethesda)">
        <title>Sequencing of a Wild Apple (Malus baccata) Genome Unravels the Differences Between Cultivated and Wild Apple Species Regarding Disease Resistance and Cold Tolerance.</title>
        <authorList>
            <person name="Chen X."/>
        </authorList>
    </citation>
    <scope>NUCLEOTIDE SEQUENCE [LARGE SCALE GENOMIC DNA]</scope>
    <source>
        <strain evidence="2">cv. Shandingzi</strain>
        <tissue evidence="1">Leaves</tissue>
    </source>
</reference>
<dbReference type="AlphaFoldDB" id="A0A540LFT4"/>